<feature type="domain" description="EF-hand" evidence="6">
    <location>
        <begin position="288"/>
        <end position="323"/>
    </location>
</feature>
<feature type="domain" description="EF-hand" evidence="6">
    <location>
        <begin position="707"/>
        <end position="742"/>
    </location>
</feature>
<dbReference type="AlphaFoldDB" id="A0A8K1FKA8"/>
<dbReference type="PROSITE" id="PS00018">
    <property type="entry name" value="EF_HAND_1"/>
    <property type="match status" value="5"/>
</dbReference>
<evidence type="ECO:0000259" key="6">
    <source>
        <dbReference type="PROSITE" id="PS50222"/>
    </source>
</evidence>
<keyword evidence="2" id="KW-0479">Metal-binding</keyword>
<evidence type="ECO:0000256" key="3">
    <source>
        <dbReference type="ARBA" id="ARBA00022737"/>
    </source>
</evidence>
<feature type="domain" description="EF-hand" evidence="6">
    <location>
        <begin position="671"/>
        <end position="706"/>
    </location>
</feature>
<evidence type="ECO:0000256" key="1">
    <source>
        <dbReference type="ARBA" id="ARBA00005253"/>
    </source>
</evidence>
<dbReference type="Gene3D" id="1.10.238.10">
    <property type="entry name" value="EF-hand"/>
    <property type="match status" value="4"/>
</dbReference>
<dbReference type="Pfam" id="PF13499">
    <property type="entry name" value="EF-hand_7"/>
    <property type="match status" value="2"/>
</dbReference>
<dbReference type="PROSITE" id="PS50222">
    <property type="entry name" value="EF_HAND_2"/>
    <property type="match status" value="5"/>
</dbReference>
<evidence type="ECO:0000313" key="7">
    <source>
        <dbReference type="EMBL" id="TMW65851.1"/>
    </source>
</evidence>
<feature type="region of interest" description="Disordered" evidence="5">
    <location>
        <begin position="172"/>
        <end position="274"/>
    </location>
</feature>
<dbReference type="Proteomes" id="UP000794436">
    <property type="component" value="Unassembled WGS sequence"/>
</dbReference>
<dbReference type="EMBL" id="SPLM01000036">
    <property type="protein sequence ID" value="TMW65851.1"/>
    <property type="molecule type" value="Genomic_DNA"/>
</dbReference>
<proteinExistence type="inferred from homology"/>
<dbReference type="OrthoDB" id="444540at2759"/>
<feature type="region of interest" description="Disordered" evidence="5">
    <location>
        <begin position="486"/>
        <end position="514"/>
    </location>
</feature>
<dbReference type="PANTHER" id="PTHR34524">
    <property type="entry name" value="CALCYPHOSIN"/>
    <property type="match status" value="1"/>
</dbReference>
<feature type="compositionally biased region" description="Low complexity" evidence="5">
    <location>
        <begin position="235"/>
        <end position="249"/>
    </location>
</feature>
<dbReference type="InterPro" id="IPR018247">
    <property type="entry name" value="EF_Hand_1_Ca_BS"/>
</dbReference>
<evidence type="ECO:0000256" key="2">
    <source>
        <dbReference type="ARBA" id="ARBA00022723"/>
    </source>
</evidence>
<dbReference type="FunFam" id="1.10.238.10:FF:000178">
    <property type="entry name" value="Calmodulin-2 A"/>
    <property type="match status" value="1"/>
</dbReference>
<feature type="domain" description="EF-hand" evidence="6">
    <location>
        <begin position="743"/>
        <end position="778"/>
    </location>
</feature>
<keyword evidence="3" id="KW-0677">Repeat</keyword>
<dbReference type="SUPFAM" id="SSF47473">
    <property type="entry name" value="EF-hand"/>
    <property type="match status" value="2"/>
</dbReference>
<sequence>MLLSTAAIVEKATSLLPALSKRDALTVWKGVGLYLQDQLCERRRMVTVDGWGFFGMNAMGEAVFVHSAAFLQANRLRERLDTGVKGQPMLIASKPMPKLNAAEVGEEYLQNCRKETVAAVVAHVVAFIGRTAKQGNQVVMSLTVAPLGEWRCDGEGRVEFRFTPEFQAQMLRSEGKAVKKRSIEEHEKEEDEKKSEKEETPQQLTRAALQEHTQQQRNVPLRAIPDHRQPSRVRSATSASSQPTASSHPSKTHRPTTAWTEHSTAAESESTDITNSVRAKLLSRCGEQGLNALNRILSLMDTSGDGVLSAQELKFGLRDLGIELSTKELRDVVTYFDRDGDGNVSLEELLDRLRGKLSTRRKVLMERAFNLMDRERKGFVTLADIKDNYDVSFLPRVRAGKVNKARAMEEFLREWETSEGYDGHLRGVTRDAFRRYYHNISAGMREDSDFELLMRQTWHVTMSTPDEDCENEDAQDVSAMLSKKHHEIRPPSQHKQVIEPTKRPPATPAQSAQDQNDWTYLRAALLPARLNGAAPTIDDISRRLGANRVWGDGNDSMNTRAFANALCRLDRVLSSKDAVAIAQRVRDVCTETEPHQEGGDLIVLKILLQRLCSRSISSPSTSVAKNASSGTSPVTSIVDRIRHRLKERLMCTSGDVSDSPNTRPNPELAVLGLNALARTLRLMDANGDKRLTKDELKVGLRKCGVDVTFHELDQLYTVLDSDRSGCIDFDEFLVAMRGKMNARRLDFVHEAFALLDRDGDGVVTSQEVAAAYDVSKHPEVLAGRLSAAEALNLFIQHWDNIDKDGNITRAEFEKYYQNVSASIDNDDYFELMMRNAWHISGGSGWRANTTNRRVLATNKDGLQTVEEVQNDLGITAPEKIHAKLKAQGINVQKVETTGV</sequence>
<feature type="domain" description="EF-hand" evidence="6">
    <location>
        <begin position="324"/>
        <end position="359"/>
    </location>
</feature>
<keyword evidence="4" id="KW-0106">Calcium</keyword>
<feature type="compositionally biased region" description="Polar residues" evidence="5">
    <location>
        <begin position="255"/>
        <end position="274"/>
    </location>
</feature>
<feature type="compositionally biased region" description="Basic and acidic residues" evidence="5">
    <location>
        <begin position="173"/>
        <end position="200"/>
    </location>
</feature>
<evidence type="ECO:0000256" key="5">
    <source>
        <dbReference type="SAM" id="MobiDB-lite"/>
    </source>
</evidence>
<dbReference type="PANTHER" id="PTHR34524:SF6">
    <property type="entry name" value="CALCYPHOSINE LIKE"/>
    <property type="match status" value="1"/>
</dbReference>
<feature type="compositionally biased region" description="Polar residues" evidence="5">
    <location>
        <begin position="201"/>
        <end position="218"/>
    </location>
</feature>
<evidence type="ECO:0000256" key="4">
    <source>
        <dbReference type="ARBA" id="ARBA00022837"/>
    </source>
</evidence>
<dbReference type="SMART" id="SM00054">
    <property type="entry name" value="EFh"/>
    <property type="match status" value="7"/>
</dbReference>
<protein>
    <recommendedName>
        <fullName evidence="6">EF-hand domain-containing protein</fullName>
    </recommendedName>
</protein>
<dbReference type="GO" id="GO:0005509">
    <property type="term" value="F:calcium ion binding"/>
    <property type="evidence" value="ECO:0007669"/>
    <property type="project" value="InterPro"/>
</dbReference>
<gene>
    <name evidence="7" type="ORF">Poli38472_003616</name>
</gene>
<comment type="similarity">
    <text evidence="1">Belongs to the centrin family.</text>
</comment>
<dbReference type="InterPro" id="IPR011992">
    <property type="entry name" value="EF-hand-dom_pair"/>
</dbReference>
<evidence type="ECO:0000313" key="8">
    <source>
        <dbReference type="Proteomes" id="UP000794436"/>
    </source>
</evidence>
<organism evidence="7 8">
    <name type="scientific">Pythium oligandrum</name>
    <name type="common">Mycoparasitic fungus</name>
    <dbReference type="NCBI Taxonomy" id="41045"/>
    <lineage>
        <taxon>Eukaryota</taxon>
        <taxon>Sar</taxon>
        <taxon>Stramenopiles</taxon>
        <taxon>Oomycota</taxon>
        <taxon>Peronosporomycetes</taxon>
        <taxon>Pythiales</taxon>
        <taxon>Pythiaceae</taxon>
        <taxon>Pythium</taxon>
    </lineage>
</organism>
<reference evidence="7" key="1">
    <citation type="submission" date="2019-03" db="EMBL/GenBank/DDBJ databases">
        <title>Long read genome sequence of the mycoparasitic Pythium oligandrum ATCC 38472 isolated from sugarbeet rhizosphere.</title>
        <authorList>
            <person name="Gaulin E."/>
        </authorList>
    </citation>
    <scope>NUCLEOTIDE SEQUENCE</scope>
    <source>
        <strain evidence="7">ATCC 38472_TT</strain>
    </source>
</reference>
<accession>A0A8K1FKA8</accession>
<dbReference type="InterPro" id="IPR002048">
    <property type="entry name" value="EF_hand_dom"/>
</dbReference>
<dbReference type="InterPro" id="IPR051581">
    <property type="entry name" value="Ca-bind"/>
</dbReference>
<keyword evidence="8" id="KW-1185">Reference proteome</keyword>
<name>A0A8K1FKA8_PYTOL</name>
<comment type="caution">
    <text evidence="7">The sequence shown here is derived from an EMBL/GenBank/DDBJ whole genome shotgun (WGS) entry which is preliminary data.</text>
</comment>
<dbReference type="GO" id="GO:0043226">
    <property type="term" value="C:organelle"/>
    <property type="evidence" value="ECO:0007669"/>
    <property type="project" value="UniProtKB-ARBA"/>
</dbReference>
<dbReference type="Pfam" id="PF13202">
    <property type="entry name" value="EF-hand_5"/>
    <property type="match status" value="1"/>
</dbReference>
<dbReference type="CDD" id="cd00051">
    <property type="entry name" value="EFh"/>
    <property type="match status" value="4"/>
</dbReference>